<comment type="caution">
    <text evidence="1">The sequence shown here is derived from an EMBL/GenBank/DDBJ whole genome shotgun (WGS) entry which is preliminary data.</text>
</comment>
<keyword evidence="2" id="KW-1185">Reference proteome</keyword>
<protein>
    <submittedName>
        <fullName evidence="1">Uncharacterized protein</fullName>
    </submittedName>
</protein>
<dbReference type="Proteomes" id="UP001138460">
    <property type="component" value="Unassembled WGS sequence"/>
</dbReference>
<organism evidence="1 2">
    <name type="scientific">Pectobacterium zantedeschiae</name>
    <dbReference type="NCBI Taxonomy" id="2034769"/>
    <lineage>
        <taxon>Bacteria</taxon>
        <taxon>Pseudomonadati</taxon>
        <taxon>Pseudomonadota</taxon>
        <taxon>Gammaproteobacteria</taxon>
        <taxon>Enterobacterales</taxon>
        <taxon>Pectobacteriaceae</taxon>
        <taxon>Pectobacterium</taxon>
    </lineage>
</organism>
<sequence length="69" mass="7765">MRPTVMIEECRFTKTIVKTDNYKQKSLPEGGLSATFRFFSYAQSPLSSGAKVKKETENSSVHTCVTLMK</sequence>
<evidence type="ECO:0000313" key="1">
    <source>
        <dbReference type="EMBL" id="RYC44537.1"/>
    </source>
</evidence>
<evidence type="ECO:0000313" key="2">
    <source>
        <dbReference type="Proteomes" id="UP001138460"/>
    </source>
</evidence>
<name>A0A9X8JLI0_9GAMM</name>
<reference evidence="1 2" key="1">
    <citation type="journal article" date="2018" name="Syst. Appl. Microbiol.">
        <title>Pectobacterium zantedeschiae sp. nov. a new species of a soft rot pathogen isolated from Calla lily (Zantedeschia spp.).</title>
        <authorList>
            <person name="Waleron M."/>
            <person name="Misztak A."/>
            <person name="Waleron M."/>
            <person name="Franczuk M."/>
            <person name="Jonca J."/>
            <person name="Wielgomas B."/>
            <person name="Mikicinski A."/>
            <person name="Popovic T."/>
            <person name="Waleron K."/>
        </authorList>
    </citation>
    <scope>NUCLEOTIDE SEQUENCE [LARGE SCALE GENOMIC DNA]</scope>
    <source>
        <strain evidence="1 2">9M</strain>
    </source>
</reference>
<dbReference type="AlphaFoldDB" id="A0A9X8JLI0"/>
<gene>
    <name evidence="1" type="ORF">CLR69_05790</name>
</gene>
<accession>A0A9X8JLI0</accession>
<dbReference type="EMBL" id="NWTM01000001">
    <property type="protein sequence ID" value="RYC44537.1"/>
    <property type="molecule type" value="Genomic_DNA"/>
</dbReference>
<proteinExistence type="predicted"/>